<evidence type="ECO:0000256" key="1">
    <source>
        <dbReference type="SAM" id="MobiDB-lite"/>
    </source>
</evidence>
<keyword evidence="3" id="KW-1185">Reference proteome</keyword>
<dbReference type="AlphaFoldDB" id="A0A176VBE4"/>
<feature type="region of interest" description="Disordered" evidence="1">
    <location>
        <begin position="446"/>
        <end position="496"/>
    </location>
</feature>
<feature type="compositionally biased region" description="Low complexity" evidence="1">
    <location>
        <begin position="398"/>
        <end position="410"/>
    </location>
</feature>
<feature type="compositionally biased region" description="Acidic residues" evidence="1">
    <location>
        <begin position="473"/>
        <end position="487"/>
    </location>
</feature>
<protein>
    <submittedName>
        <fullName evidence="2">Uncharacterized protein</fullName>
    </submittedName>
</protein>
<gene>
    <name evidence="2" type="ORF">AXG93_3832s1000</name>
</gene>
<name>A0A176VBE4_MARPO</name>
<organism evidence="2 3">
    <name type="scientific">Marchantia polymorpha subsp. ruderalis</name>
    <dbReference type="NCBI Taxonomy" id="1480154"/>
    <lineage>
        <taxon>Eukaryota</taxon>
        <taxon>Viridiplantae</taxon>
        <taxon>Streptophyta</taxon>
        <taxon>Embryophyta</taxon>
        <taxon>Marchantiophyta</taxon>
        <taxon>Marchantiopsida</taxon>
        <taxon>Marchantiidae</taxon>
        <taxon>Marchantiales</taxon>
        <taxon>Marchantiaceae</taxon>
        <taxon>Marchantia</taxon>
    </lineage>
</organism>
<feature type="compositionally biased region" description="Polar residues" evidence="1">
    <location>
        <begin position="347"/>
        <end position="362"/>
    </location>
</feature>
<evidence type="ECO:0000313" key="3">
    <source>
        <dbReference type="Proteomes" id="UP000077202"/>
    </source>
</evidence>
<feature type="compositionally biased region" description="Basic and acidic residues" evidence="1">
    <location>
        <begin position="294"/>
        <end position="304"/>
    </location>
</feature>
<proteinExistence type="predicted"/>
<comment type="caution">
    <text evidence="2">The sequence shown here is derived from an EMBL/GenBank/DDBJ whole genome shotgun (WGS) entry which is preliminary data.</text>
</comment>
<sequence length="605" mass="66712">MIPLKLPQIGLRAFQHELTAVKLDFLLWGWNWVCQDMVLGRCAGEGHFLFESESIKVTKKEEISFATLFKSNKSSKNGYKTRDYKDRYQRNVAVALIQLLQPQMTTYITSWHVAFVQPQMTTYITSWHVAFVELTLAGALIHWARILWKITKQHAFEEKGGSINHLSPFLINFYRSMGCLTATERVQFPLLSRSNPGRYVKDVEVDTDKDETPAYPPPAQPRAEGESLAARMPRKQRWEGGAEKGQQREAAALKRKRPLTELCSRPKQKARRLVLPASSAETGRAAKGRNSPSSREDGSARTAERSANLPTLKARTPSAKARRHSGQEKQHAAPTNVPTTDRCFASEQVQFDDSTSGTSGQRPSGEPPSAQPPSAEASSAQTPCERTVDEEKEEARVPSAQPPSAQAPSAVDAFGAAPLVVTDQTGGAGLSGTGSPTALDILAGSSAAAAAAEATQPNYRESPGNSVATEILNSEDDEDESGSEEEEQSVKGTPTTALCEQVVPLLRYLDRKVAKYADPRQPGSYVELVRRRTRTKVRTSSLLASLDEDIKDLRLKNEALRGHLATVWKLQKVVNKTRDEKFEEAKKEFAKQQAKLADELDSEQT</sequence>
<reference evidence="2" key="1">
    <citation type="submission" date="2016-03" db="EMBL/GenBank/DDBJ databases">
        <title>Mechanisms controlling the formation of the plant cell surface in tip-growing cells are functionally conserved among land plants.</title>
        <authorList>
            <person name="Honkanen S."/>
            <person name="Jones V.A."/>
            <person name="Morieri G."/>
            <person name="Champion C."/>
            <person name="Hetherington A.J."/>
            <person name="Kelly S."/>
            <person name="Saint-Marcoux D."/>
            <person name="Proust H."/>
            <person name="Prescott H."/>
            <person name="Dolan L."/>
        </authorList>
    </citation>
    <scope>NUCLEOTIDE SEQUENCE [LARGE SCALE GENOMIC DNA]</scope>
    <source>
        <tissue evidence="2">Whole gametophyte</tissue>
    </source>
</reference>
<feature type="compositionally biased region" description="Polar residues" evidence="1">
    <location>
        <begin position="455"/>
        <end position="472"/>
    </location>
</feature>
<accession>A0A176VBE4</accession>
<feature type="compositionally biased region" description="Basic and acidic residues" evidence="1">
    <location>
        <begin position="236"/>
        <end position="247"/>
    </location>
</feature>
<dbReference type="Proteomes" id="UP000077202">
    <property type="component" value="Unassembled WGS sequence"/>
</dbReference>
<evidence type="ECO:0000313" key="2">
    <source>
        <dbReference type="EMBL" id="OAE18218.1"/>
    </source>
</evidence>
<dbReference type="EMBL" id="LVLJ01004112">
    <property type="protein sequence ID" value="OAE18218.1"/>
    <property type="molecule type" value="Genomic_DNA"/>
</dbReference>
<feature type="compositionally biased region" description="Basic and acidic residues" evidence="1">
    <location>
        <begin position="386"/>
        <end position="396"/>
    </location>
</feature>
<feature type="compositionally biased region" description="Low complexity" evidence="1">
    <location>
        <begin position="372"/>
        <end position="381"/>
    </location>
</feature>
<feature type="region of interest" description="Disordered" evidence="1">
    <location>
        <begin position="204"/>
        <end position="411"/>
    </location>
</feature>